<keyword evidence="3" id="KW-1185">Reference proteome</keyword>
<feature type="region of interest" description="Disordered" evidence="1">
    <location>
        <begin position="58"/>
        <end position="77"/>
    </location>
</feature>
<comment type="caution">
    <text evidence="2">The sequence shown here is derived from an EMBL/GenBank/DDBJ whole genome shotgun (WGS) entry which is preliminary data.</text>
</comment>
<dbReference type="AlphaFoldDB" id="A0AAD5MF80"/>
<reference evidence="2" key="1">
    <citation type="submission" date="2021-06" db="EMBL/GenBank/DDBJ databases">
        <title>Parelaphostrongylus tenuis whole genome reference sequence.</title>
        <authorList>
            <person name="Garwood T.J."/>
            <person name="Larsen P.A."/>
            <person name="Fountain-Jones N.M."/>
            <person name="Garbe J.R."/>
            <person name="Macchietto M.G."/>
            <person name="Kania S.A."/>
            <person name="Gerhold R.W."/>
            <person name="Richards J.E."/>
            <person name="Wolf T.M."/>
        </authorList>
    </citation>
    <scope>NUCLEOTIDE SEQUENCE</scope>
    <source>
        <strain evidence="2">MNPRO001-30</strain>
        <tissue evidence="2">Meninges</tissue>
    </source>
</reference>
<sequence>MSIQTRRTTRAMELPVHHRVATQSVQLRHCTGPAVRQSSQSTVTRGRLSMYQVSAAMLSEKSDTSSPTPEKVRIIEP</sequence>
<dbReference type="EMBL" id="JAHQIW010003142">
    <property type="protein sequence ID" value="KAJ1357465.1"/>
    <property type="molecule type" value="Genomic_DNA"/>
</dbReference>
<dbReference type="Proteomes" id="UP001196413">
    <property type="component" value="Unassembled WGS sequence"/>
</dbReference>
<proteinExistence type="predicted"/>
<protein>
    <submittedName>
        <fullName evidence="2">Uncharacterized protein</fullName>
    </submittedName>
</protein>
<name>A0AAD5MF80_PARTN</name>
<organism evidence="2 3">
    <name type="scientific">Parelaphostrongylus tenuis</name>
    <name type="common">Meningeal worm</name>
    <dbReference type="NCBI Taxonomy" id="148309"/>
    <lineage>
        <taxon>Eukaryota</taxon>
        <taxon>Metazoa</taxon>
        <taxon>Ecdysozoa</taxon>
        <taxon>Nematoda</taxon>
        <taxon>Chromadorea</taxon>
        <taxon>Rhabditida</taxon>
        <taxon>Rhabditina</taxon>
        <taxon>Rhabditomorpha</taxon>
        <taxon>Strongyloidea</taxon>
        <taxon>Metastrongylidae</taxon>
        <taxon>Parelaphostrongylus</taxon>
    </lineage>
</organism>
<gene>
    <name evidence="2" type="ORF">KIN20_015623</name>
</gene>
<evidence type="ECO:0000313" key="3">
    <source>
        <dbReference type="Proteomes" id="UP001196413"/>
    </source>
</evidence>
<evidence type="ECO:0000313" key="2">
    <source>
        <dbReference type="EMBL" id="KAJ1357465.1"/>
    </source>
</evidence>
<evidence type="ECO:0000256" key="1">
    <source>
        <dbReference type="SAM" id="MobiDB-lite"/>
    </source>
</evidence>
<accession>A0AAD5MF80</accession>